<evidence type="ECO:0000313" key="3">
    <source>
        <dbReference type="Proteomes" id="UP000295578"/>
    </source>
</evidence>
<proteinExistence type="predicted"/>
<reference evidence="2 3" key="1">
    <citation type="submission" date="2019-03" db="EMBL/GenBank/DDBJ databases">
        <title>Draft genome sequences of novel Actinobacteria.</title>
        <authorList>
            <person name="Sahin N."/>
            <person name="Ay H."/>
            <person name="Saygin H."/>
        </authorList>
    </citation>
    <scope>NUCLEOTIDE SEQUENCE [LARGE SCALE GENOMIC DNA]</scope>
    <source>
        <strain evidence="2 3">DSM 45941</strain>
    </source>
</reference>
<accession>A0A4R5B5L6</accession>
<dbReference type="OrthoDB" id="4562627at2"/>
<sequence length="162" mass="18735">MLADTQRSAVHLEMRDIYEPDSPDYTNWLEGGPATGEDDWAAWCDLIGSATQRGVKVRRARIVSEPVSDYIRWEHAITEMNLKAGEEVRWLPRRQTWDLALPGADFWMFDRRLVRFHFDAGNGSPIENEYEFVSDPRAVVPVVAAFEMVWERAIPHADYQPK</sequence>
<evidence type="ECO:0000259" key="1">
    <source>
        <dbReference type="Pfam" id="PF21806"/>
    </source>
</evidence>
<comment type="caution">
    <text evidence="2">The sequence shown here is derived from an EMBL/GenBank/DDBJ whole genome shotgun (WGS) entry which is preliminary data.</text>
</comment>
<dbReference type="Pfam" id="PF21806">
    <property type="entry name" value="DUF6879"/>
    <property type="match status" value="1"/>
</dbReference>
<dbReference type="EMBL" id="SMKY01000107">
    <property type="protein sequence ID" value="TDD79656.1"/>
    <property type="molecule type" value="Genomic_DNA"/>
</dbReference>
<name>A0A4R5B5L6_9ACTN</name>
<dbReference type="AlphaFoldDB" id="A0A4R5B5L6"/>
<protein>
    <recommendedName>
        <fullName evidence="1">DUF6879 domain-containing protein</fullName>
    </recommendedName>
</protein>
<dbReference type="InterPro" id="IPR049244">
    <property type="entry name" value="DUF6879"/>
</dbReference>
<dbReference type="Proteomes" id="UP000295578">
    <property type="component" value="Unassembled WGS sequence"/>
</dbReference>
<feature type="domain" description="DUF6879" evidence="1">
    <location>
        <begin position="2"/>
        <end position="160"/>
    </location>
</feature>
<gene>
    <name evidence="2" type="ORF">E1293_22785</name>
</gene>
<keyword evidence="3" id="KW-1185">Reference proteome</keyword>
<organism evidence="2 3">
    <name type="scientific">Actinomadura darangshiensis</name>
    <dbReference type="NCBI Taxonomy" id="705336"/>
    <lineage>
        <taxon>Bacteria</taxon>
        <taxon>Bacillati</taxon>
        <taxon>Actinomycetota</taxon>
        <taxon>Actinomycetes</taxon>
        <taxon>Streptosporangiales</taxon>
        <taxon>Thermomonosporaceae</taxon>
        <taxon>Actinomadura</taxon>
    </lineage>
</organism>
<evidence type="ECO:0000313" key="2">
    <source>
        <dbReference type="EMBL" id="TDD79656.1"/>
    </source>
</evidence>